<dbReference type="Proteomes" id="UP000705823">
    <property type="component" value="Unassembled WGS sequence"/>
</dbReference>
<gene>
    <name evidence="5" type="ORF">EGH24_09450</name>
</gene>
<dbReference type="AlphaFoldDB" id="A0A8J8PC22"/>
<comment type="cofactor">
    <cofactor evidence="1">
        <name>Zn(2+)</name>
        <dbReference type="ChEBI" id="CHEBI:29105"/>
    </cofactor>
</comment>
<evidence type="ECO:0000256" key="1">
    <source>
        <dbReference type="ARBA" id="ARBA00001947"/>
    </source>
</evidence>
<dbReference type="InterPro" id="IPR003785">
    <property type="entry name" value="Creatininase/forma_Hydrolase"/>
</dbReference>
<dbReference type="PANTHER" id="PTHR35005:SF1">
    <property type="entry name" value="2-AMINO-5-FORMYLAMINO-6-RIBOSYLAMINOPYRIMIDIN-4(3H)-ONE 5'-MONOPHOSPHATE DEFORMYLASE"/>
    <property type="match status" value="1"/>
</dbReference>
<dbReference type="Gene3D" id="3.40.50.10310">
    <property type="entry name" value="Creatininase"/>
    <property type="match status" value="1"/>
</dbReference>
<dbReference type="OrthoDB" id="46121at2157"/>
<dbReference type="GO" id="GO:0009231">
    <property type="term" value="P:riboflavin biosynthetic process"/>
    <property type="evidence" value="ECO:0007669"/>
    <property type="project" value="TreeGrafter"/>
</dbReference>
<evidence type="ECO:0000256" key="4">
    <source>
        <dbReference type="ARBA" id="ARBA00022833"/>
    </source>
</evidence>
<dbReference type="RefSeq" id="WP_142979893.1">
    <property type="nucleotide sequence ID" value="NZ_RKLU01000003.1"/>
</dbReference>
<evidence type="ECO:0000256" key="3">
    <source>
        <dbReference type="ARBA" id="ARBA00022801"/>
    </source>
</evidence>
<keyword evidence="3" id="KW-0378">Hydrolase</keyword>
<keyword evidence="2" id="KW-0479">Metal-binding</keyword>
<dbReference type="GO" id="GO:0016811">
    <property type="term" value="F:hydrolase activity, acting on carbon-nitrogen (but not peptide) bonds, in linear amides"/>
    <property type="evidence" value="ECO:0007669"/>
    <property type="project" value="TreeGrafter"/>
</dbReference>
<keyword evidence="6" id="KW-1185">Reference proteome</keyword>
<proteinExistence type="predicted"/>
<dbReference type="InterPro" id="IPR024087">
    <property type="entry name" value="Creatininase-like_sf"/>
</dbReference>
<dbReference type="PANTHER" id="PTHR35005">
    <property type="entry name" value="3-DEHYDRO-SCYLLO-INOSOSE HYDROLASE"/>
    <property type="match status" value="1"/>
</dbReference>
<keyword evidence="4" id="KW-0862">Zinc</keyword>
<accession>A0A8J8PC22</accession>
<organism evidence="5 6">
    <name type="scientific">Halonotius terrestris</name>
    <dbReference type="NCBI Taxonomy" id="2487750"/>
    <lineage>
        <taxon>Archaea</taxon>
        <taxon>Methanobacteriati</taxon>
        <taxon>Methanobacteriota</taxon>
        <taxon>Stenosarchaea group</taxon>
        <taxon>Halobacteria</taxon>
        <taxon>Halobacteriales</taxon>
        <taxon>Haloferacaceae</taxon>
        <taxon>Halonotius</taxon>
    </lineage>
</organism>
<dbReference type="EMBL" id="RKLU01000003">
    <property type="protein sequence ID" value="TQQ81333.1"/>
    <property type="molecule type" value="Genomic_DNA"/>
</dbReference>
<evidence type="ECO:0000313" key="5">
    <source>
        <dbReference type="EMBL" id="TQQ81333.1"/>
    </source>
</evidence>
<evidence type="ECO:0000256" key="2">
    <source>
        <dbReference type="ARBA" id="ARBA00022723"/>
    </source>
</evidence>
<dbReference type="Pfam" id="PF02633">
    <property type="entry name" value="Creatininase"/>
    <property type="match status" value="1"/>
</dbReference>
<name>A0A8J8PC22_9EURY</name>
<evidence type="ECO:0000313" key="6">
    <source>
        <dbReference type="Proteomes" id="UP000705823"/>
    </source>
</evidence>
<sequence length="242" mass="25728">MQLSAATWPEIRDCEGDLAVLPIGSTEQHGPHAPLGTDALAAAAVAEAGVKTYRERTGADVPVAPTIPVGIAAEHRAFDGTLWVSPDTFRAYVRETVASLAHHGFDRVVIVNGHGGNTDALREITGTISREDDAYAVAFTWFDSIDTEQEMGHGGPVETSLLYHIDDDAIREAELETARDGASEGWGEWVAGVNLAHDSAEFTDSGVVGDPTEATAELGERLLDRSGEALADLLVAVESRNR</sequence>
<dbReference type="GO" id="GO:0046872">
    <property type="term" value="F:metal ion binding"/>
    <property type="evidence" value="ECO:0007669"/>
    <property type="project" value="UniProtKB-KW"/>
</dbReference>
<reference evidence="5" key="1">
    <citation type="submission" date="2019-02" db="EMBL/GenBank/DDBJ databases">
        <title>Halonotius sp. a new haloarchaeum isolated from saline soil.</title>
        <authorList>
            <person name="Duran-Viseras A."/>
            <person name="Sanchez-Porro C."/>
            <person name="Ventosa A."/>
        </authorList>
    </citation>
    <scope>NUCLEOTIDE SEQUENCE</scope>
    <source>
        <strain evidence="5">F15B</strain>
    </source>
</reference>
<dbReference type="SUPFAM" id="SSF102215">
    <property type="entry name" value="Creatininase"/>
    <property type="match status" value="1"/>
</dbReference>
<protein>
    <submittedName>
        <fullName evidence="5">Creatininase family protein</fullName>
    </submittedName>
</protein>
<comment type="caution">
    <text evidence="5">The sequence shown here is derived from an EMBL/GenBank/DDBJ whole genome shotgun (WGS) entry which is preliminary data.</text>
</comment>